<feature type="region of interest" description="Disordered" evidence="6">
    <location>
        <begin position="364"/>
        <end position="388"/>
    </location>
</feature>
<keyword evidence="2 5" id="KW-0217">Developmental protein</keyword>
<accession>A0A834WS99</accession>
<evidence type="ECO:0000256" key="3">
    <source>
        <dbReference type="ARBA" id="ARBA00022782"/>
    </source>
</evidence>
<protein>
    <recommendedName>
        <fullName evidence="5">FRIGIDA-like protein</fullName>
    </recommendedName>
</protein>
<evidence type="ECO:0000313" key="7">
    <source>
        <dbReference type="EMBL" id="KAF7831306.1"/>
    </source>
</evidence>
<feature type="compositionally biased region" description="Polar residues" evidence="6">
    <location>
        <begin position="465"/>
        <end position="482"/>
    </location>
</feature>
<dbReference type="EMBL" id="JAAIUW010000005">
    <property type="protein sequence ID" value="KAF7831306.1"/>
    <property type="molecule type" value="Genomic_DNA"/>
</dbReference>
<keyword evidence="3 5" id="KW-0221">Differentiation</keyword>
<dbReference type="GO" id="GO:0030154">
    <property type="term" value="P:cell differentiation"/>
    <property type="evidence" value="ECO:0007669"/>
    <property type="project" value="UniProtKB-KW"/>
</dbReference>
<keyword evidence="4 5" id="KW-0287">Flowering</keyword>
<feature type="region of interest" description="Disordered" evidence="6">
    <location>
        <begin position="460"/>
        <end position="491"/>
    </location>
</feature>
<evidence type="ECO:0000256" key="1">
    <source>
        <dbReference type="ARBA" id="ARBA00008956"/>
    </source>
</evidence>
<evidence type="ECO:0000256" key="5">
    <source>
        <dbReference type="RuleBase" id="RU364012"/>
    </source>
</evidence>
<reference evidence="7" key="1">
    <citation type="submission" date="2020-09" db="EMBL/GenBank/DDBJ databases">
        <title>Genome-Enabled Discovery of Anthraquinone Biosynthesis in Senna tora.</title>
        <authorList>
            <person name="Kang S.-H."/>
            <person name="Pandey R.P."/>
            <person name="Lee C.-M."/>
            <person name="Sim J.-S."/>
            <person name="Jeong J.-T."/>
            <person name="Choi B.-S."/>
            <person name="Jung M."/>
            <person name="Ginzburg D."/>
            <person name="Zhao K."/>
            <person name="Won S.Y."/>
            <person name="Oh T.-J."/>
            <person name="Yu Y."/>
            <person name="Kim N.-H."/>
            <person name="Lee O.R."/>
            <person name="Lee T.-H."/>
            <person name="Bashyal P."/>
            <person name="Kim T.-S."/>
            <person name="Lee W.-H."/>
            <person name="Kawkins C."/>
            <person name="Kim C.-K."/>
            <person name="Kim J.S."/>
            <person name="Ahn B.O."/>
            <person name="Rhee S.Y."/>
            <person name="Sohng J.K."/>
        </authorList>
    </citation>
    <scope>NUCLEOTIDE SEQUENCE</scope>
    <source>
        <tissue evidence="7">Leaf</tissue>
    </source>
</reference>
<dbReference type="AlphaFoldDB" id="A0A834WS99"/>
<dbReference type="PANTHER" id="PTHR31791">
    <property type="entry name" value="FRIGIDA-LIKE PROTEIN 3-RELATED"/>
    <property type="match status" value="1"/>
</dbReference>
<dbReference type="PANTHER" id="PTHR31791:SF47">
    <property type="entry name" value="INACTIVE FRIGIDA-LIKE PROTEIN 2"/>
    <property type="match status" value="1"/>
</dbReference>
<name>A0A834WS99_9FABA</name>
<evidence type="ECO:0000256" key="6">
    <source>
        <dbReference type="SAM" id="MobiDB-lite"/>
    </source>
</evidence>
<evidence type="ECO:0000256" key="4">
    <source>
        <dbReference type="ARBA" id="ARBA00023089"/>
    </source>
</evidence>
<organism evidence="7 8">
    <name type="scientific">Senna tora</name>
    <dbReference type="NCBI Taxonomy" id="362788"/>
    <lineage>
        <taxon>Eukaryota</taxon>
        <taxon>Viridiplantae</taxon>
        <taxon>Streptophyta</taxon>
        <taxon>Embryophyta</taxon>
        <taxon>Tracheophyta</taxon>
        <taxon>Spermatophyta</taxon>
        <taxon>Magnoliopsida</taxon>
        <taxon>eudicotyledons</taxon>
        <taxon>Gunneridae</taxon>
        <taxon>Pentapetalae</taxon>
        <taxon>rosids</taxon>
        <taxon>fabids</taxon>
        <taxon>Fabales</taxon>
        <taxon>Fabaceae</taxon>
        <taxon>Caesalpinioideae</taxon>
        <taxon>Cassia clade</taxon>
        <taxon>Senna</taxon>
    </lineage>
</organism>
<sequence length="509" mass="56400">MATLKTISAALKLVDTKKESLRKAYDDLHAHSSLLSSFSLSWSEIDSHFTSLHNSLAQRFHALESLESQRSLLPNSHQALPSISSSPGPTRIQNLNERTVVPRYELSVLCEKMEGKALRKYIVEHIKDKIAIQAELPDALRCAPDPAAMVLDSLDGFFEVNELKDVELRKLRRGCITLLEQLRVISPNIGFKVREQAKKLAVEWKGRLMAEGAKTMEALGFLHFVAAYGLVSEASMDELVDFTAMAANCEEVPELCRVIGLVDKIPDLVQKLVDKGKHVMAVKYVFEFNLNDKIPPVPILKACVDEANKLAKRLSQEGKPLSEVTAREIHALKTVIKVIVSHKLESEYPPASLEQRMELLKKQMSNRKRPGPASLTKPQQKKKKQRQRLYFQTSAPVGPANVANAASNQYQQPLVQPTGLLPEQLNPYMSLQAMPYGMVGPTPTISSYTGPSAGPYGYTGVPLGSSGNPSQGGSHLYTSEPHSQPGYYDRTTASNGYGLQHYYASYYPQ</sequence>
<comment type="caution">
    <text evidence="7">The sequence shown here is derived from an EMBL/GenBank/DDBJ whole genome shotgun (WGS) entry which is preliminary data.</text>
</comment>
<evidence type="ECO:0000313" key="8">
    <source>
        <dbReference type="Proteomes" id="UP000634136"/>
    </source>
</evidence>
<proteinExistence type="inferred from homology"/>
<dbReference type="GO" id="GO:0009908">
    <property type="term" value="P:flower development"/>
    <property type="evidence" value="ECO:0007669"/>
    <property type="project" value="UniProtKB-KW"/>
</dbReference>
<comment type="similarity">
    <text evidence="1 5">Belongs to the Frigida family.</text>
</comment>
<dbReference type="Proteomes" id="UP000634136">
    <property type="component" value="Unassembled WGS sequence"/>
</dbReference>
<evidence type="ECO:0000256" key="2">
    <source>
        <dbReference type="ARBA" id="ARBA00022473"/>
    </source>
</evidence>
<dbReference type="OrthoDB" id="1166059at2759"/>
<dbReference type="Pfam" id="PF07899">
    <property type="entry name" value="Frigida"/>
    <property type="match status" value="1"/>
</dbReference>
<dbReference type="InterPro" id="IPR012474">
    <property type="entry name" value="Frigida"/>
</dbReference>
<gene>
    <name evidence="7" type="ORF">G2W53_013639</name>
</gene>
<keyword evidence="8" id="KW-1185">Reference proteome</keyword>